<evidence type="ECO:0000259" key="2">
    <source>
        <dbReference type="PROSITE" id="PS50195"/>
    </source>
</evidence>
<feature type="compositionally biased region" description="Basic and acidic residues" evidence="1">
    <location>
        <begin position="249"/>
        <end position="262"/>
    </location>
</feature>
<organism evidence="3 4">
    <name type="scientific">Achlya hypogyna</name>
    <name type="common">Oomycete</name>
    <name type="synonym">Protoachlya hypogyna</name>
    <dbReference type="NCBI Taxonomy" id="1202772"/>
    <lineage>
        <taxon>Eukaryota</taxon>
        <taxon>Sar</taxon>
        <taxon>Stramenopiles</taxon>
        <taxon>Oomycota</taxon>
        <taxon>Saprolegniomycetes</taxon>
        <taxon>Saprolegniales</taxon>
        <taxon>Achlyaceae</taxon>
        <taxon>Achlya</taxon>
    </lineage>
</organism>
<dbReference type="GO" id="GO:0035091">
    <property type="term" value="F:phosphatidylinositol binding"/>
    <property type="evidence" value="ECO:0007669"/>
    <property type="project" value="InterPro"/>
</dbReference>
<dbReference type="Pfam" id="PF00787">
    <property type="entry name" value="PX"/>
    <property type="match status" value="1"/>
</dbReference>
<dbReference type="OrthoDB" id="10254720at2759"/>
<dbReference type="InterPro" id="IPR036871">
    <property type="entry name" value="PX_dom_sf"/>
</dbReference>
<dbReference type="Gene3D" id="3.30.1520.10">
    <property type="entry name" value="Phox-like domain"/>
    <property type="match status" value="1"/>
</dbReference>
<protein>
    <recommendedName>
        <fullName evidence="2">PX domain-containing protein</fullName>
    </recommendedName>
</protein>
<sequence length="333" mass="36356">MDRFSYSRNGGVDLSCSVRVAVSGTVLVDGKTYYKVAMKTVKTTPVKSWEVVHRYSEFLALKQTLLALLTEQHAHGKACPGCQHYMHALEQFDFPRKHLFSSNSAMVIKYRQISLQAFVAMLASHTFVTTPRCPTCSGTAFELVRDFFTAHNNPSIVEKLPSPIKEVGKSESLRTALTVDNFLETHPVPRDTVVGSTGEFVSSPAKPSPGEPSPSRLKPPPVPTTATNASPAKPRNVVQPKGSEASPPKAEKASPSKAEGARVDAPLDVDRYSFESGVPLPAKTPPLEHEESDGNLSFEGLRVTDDDIEDDDINMDFLAKLPVHRQTSQPTTL</sequence>
<accession>A0A1V9YXS5</accession>
<reference evidence="3 4" key="1">
    <citation type="journal article" date="2014" name="Genome Biol. Evol.">
        <title>The secreted proteins of Achlya hypogyna and Thraustotheca clavata identify the ancestral oomycete secretome and reveal gene acquisitions by horizontal gene transfer.</title>
        <authorList>
            <person name="Misner I."/>
            <person name="Blouin N."/>
            <person name="Leonard G."/>
            <person name="Richards T.A."/>
            <person name="Lane C.E."/>
        </authorList>
    </citation>
    <scope>NUCLEOTIDE SEQUENCE [LARGE SCALE GENOMIC DNA]</scope>
    <source>
        <strain evidence="3 4">ATCC 48635</strain>
    </source>
</reference>
<keyword evidence="4" id="KW-1185">Reference proteome</keyword>
<dbReference type="CDD" id="cd06093">
    <property type="entry name" value="PX_domain"/>
    <property type="match status" value="1"/>
</dbReference>
<proteinExistence type="predicted"/>
<comment type="caution">
    <text evidence="3">The sequence shown here is derived from an EMBL/GenBank/DDBJ whole genome shotgun (WGS) entry which is preliminary data.</text>
</comment>
<evidence type="ECO:0000313" key="3">
    <source>
        <dbReference type="EMBL" id="OQR90433.1"/>
    </source>
</evidence>
<dbReference type="EMBL" id="JNBR01000627">
    <property type="protein sequence ID" value="OQR90433.1"/>
    <property type="molecule type" value="Genomic_DNA"/>
</dbReference>
<gene>
    <name evidence="3" type="ORF">ACHHYP_05513</name>
</gene>
<evidence type="ECO:0000313" key="4">
    <source>
        <dbReference type="Proteomes" id="UP000243579"/>
    </source>
</evidence>
<feature type="compositionally biased region" description="Pro residues" evidence="1">
    <location>
        <begin position="206"/>
        <end position="223"/>
    </location>
</feature>
<evidence type="ECO:0000256" key="1">
    <source>
        <dbReference type="SAM" id="MobiDB-lite"/>
    </source>
</evidence>
<dbReference type="AlphaFoldDB" id="A0A1V9YXS5"/>
<dbReference type="Proteomes" id="UP000243579">
    <property type="component" value="Unassembled WGS sequence"/>
</dbReference>
<dbReference type="PROSITE" id="PS50195">
    <property type="entry name" value="PX"/>
    <property type="match status" value="1"/>
</dbReference>
<name>A0A1V9YXS5_ACHHY</name>
<dbReference type="SUPFAM" id="SSF64268">
    <property type="entry name" value="PX domain"/>
    <property type="match status" value="1"/>
</dbReference>
<feature type="region of interest" description="Disordered" evidence="1">
    <location>
        <begin position="187"/>
        <end position="298"/>
    </location>
</feature>
<feature type="domain" description="PX" evidence="2">
    <location>
        <begin position="12"/>
        <end position="155"/>
    </location>
</feature>
<dbReference type="InterPro" id="IPR001683">
    <property type="entry name" value="PX_dom"/>
</dbReference>